<organism evidence="3 4">
    <name type="scientific">Toxocara canis</name>
    <name type="common">Canine roundworm</name>
    <dbReference type="NCBI Taxonomy" id="6265"/>
    <lineage>
        <taxon>Eukaryota</taxon>
        <taxon>Metazoa</taxon>
        <taxon>Ecdysozoa</taxon>
        <taxon>Nematoda</taxon>
        <taxon>Chromadorea</taxon>
        <taxon>Rhabditida</taxon>
        <taxon>Spirurina</taxon>
        <taxon>Ascaridomorpha</taxon>
        <taxon>Ascaridoidea</taxon>
        <taxon>Toxocaridae</taxon>
        <taxon>Toxocara</taxon>
    </lineage>
</organism>
<feature type="compositionally biased region" description="Basic and acidic residues" evidence="1">
    <location>
        <begin position="33"/>
        <end position="64"/>
    </location>
</feature>
<evidence type="ECO:0000313" key="4">
    <source>
        <dbReference type="WBParaSite" id="TCNE_0000946801-mRNA-1"/>
    </source>
</evidence>
<dbReference type="AlphaFoldDB" id="A0A183ULU8"/>
<evidence type="ECO:0000313" key="2">
    <source>
        <dbReference type="EMBL" id="VDM40789.1"/>
    </source>
</evidence>
<feature type="region of interest" description="Disordered" evidence="1">
    <location>
        <begin position="183"/>
        <end position="216"/>
    </location>
</feature>
<proteinExistence type="predicted"/>
<feature type="compositionally biased region" description="Basic and acidic residues" evidence="1">
    <location>
        <begin position="204"/>
        <end position="216"/>
    </location>
</feature>
<protein>
    <submittedName>
        <fullName evidence="2 4">Uncharacterized protein</fullName>
    </submittedName>
</protein>
<feature type="compositionally biased region" description="Basic and acidic residues" evidence="1">
    <location>
        <begin position="360"/>
        <end position="372"/>
    </location>
</feature>
<reference evidence="4" key="1">
    <citation type="submission" date="2016-06" db="UniProtKB">
        <authorList>
            <consortium name="WormBaseParasite"/>
        </authorList>
    </citation>
    <scope>IDENTIFICATION</scope>
</reference>
<feature type="region of interest" description="Disordered" evidence="1">
    <location>
        <begin position="33"/>
        <end position="65"/>
    </location>
</feature>
<evidence type="ECO:0000256" key="1">
    <source>
        <dbReference type="SAM" id="MobiDB-lite"/>
    </source>
</evidence>
<dbReference type="Proteomes" id="UP000050794">
    <property type="component" value="Unassembled WGS sequence"/>
</dbReference>
<reference evidence="2 3" key="2">
    <citation type="submission" date="2018-11" db="EMBL/GenBank/DDBJ databases">
        <authorList>
            <consortium name="Pathogen Informatics"/>
        </authorList>
    </citation>
    <scope>NUCLEOTIDE SEQUENCE [LARGE SCALE GENOMIC DNA]</scope>
</reference>
<gene>
    <name evidence="2" type="ORF">TCNE_LOCUS9468</name>
</gene>
<evidence type="ECO:0000313" key="3">
    <source>
        <dbReference type="Proteomes" id="UP000050794"/>
    </source>
</evidence>
<accession>A0A183ULU8</accession>
<dbReference type="WBParaSite" id="TCNE_0000946801-mRNA-1">
    <property type="protein sequence ID" value="TCNE_0000946801-mRNA-1"/>
    <property type="gene ID" value="TCNE_0000946801"/>
</dbReference>
<sequence>MVLFEGHTQFSFRIEYSSAANGDVVRNFNAEQADHREPDQAGHREPDQAVHREPDQAGHREPGQADHLTLSTLRDLYEVSRSVTNEELNRCVDVLGAYLLPLMLSRGLAQQLTAHELYRIERQYSSLVKNECCPEVDDQRICQLVIELFDNFAILFAHLSEDFDFEEMLNAFLREEKRRSSKILRQVPKSPSDHKALASSGTVSKKEKQFGESNEEKSASEVLGEGLCELQLSSTAPPLSEIADTKIASDSASSKSPMADGNTLGSCICASLKNPVSEAITVPASKRRATLSLPLSSSSEPWISSSVDAIRSDFSKIESATTGGFSPSAMEPLSEILADEARRAVNSQQNKRPVKVKQTPQKENRGESKGWYRESTPVQSIEQPCGLVEIMAAEAASQNEAKRLNASRLIDIDIEEQAITELMQAYEAEATISGVSVTISAERFRATVSEPLWAARC</sequence>
<dbReference type="EMBL" id="UYWY01020183">
    <property type="protein sequence ID" value="VDM40789.1"/>
    <property type="molecule type" value="Genomic_DNA"/>
</dbReference>
<keyword evidence="3" id="KW-1185">Reference proteome</keyword>
<feature type="region of interest" description="Disordered" evidence="1">
    <location>
        <begin position="344"/>
        <end position="375"/>
    </location>
</feature>
<name>A0A183ULU8_TOXCA</name>